<dbReference type="InterPro" id="IPR050482">
    <property type="entry name" value="Sensor_HK_TwoCompSys"/>
</dbReference>
<evidence type="ECO:0000256" key="4">
    <source>
        <dbReference type="ARBA" id="ARBA00022679"/>
    </source>
</evidence>
<dbReference type="EC" id="2.7.13.3" evidence="2"/>
<dbReference type="GO" id="GO:0016020">
    <property type="term" value="C:membrane"/>
    <property type="evidence" value="ECO:0007669"/>
    <property type="project" value="InterPro"/>
</dbReference>
<keyword evidence="6 11" id="KW-0418">Kinase</keyword>
<comment type="catalytic activity">
    <reaction evidence="1">
        <text>ATP + protein L-histidine = ADP + protein N-phospho-L-histidine.</text>
        <dbReference type="EC" id="2.7.13.3"/>
    </reaction>
</comment>
<dbReference type="SUPFAM" id="SSF55874">
    <property type="entry name" value="ATPase domain of HSP90 chaperone/DNA topoisomerase II/histidine kinase"/>
    <property type="match status" value="1"/>
</dbReference>
<dbReference type="RefSeq" id="WP_202885480.1">
    <property type="nucleotide sequence ID" value="NZ_BAAAGT010000003.1"/>
</dbReference>
<gene>
    <name evidence="11" type="ORF">HNR71_003652</name>
</gene>
<dbReference type="InterPro" id="IPR011712">
    <property type="entry name" value="Sig_transdc_His_kin_sub3_dim/P"/>
</dbReference>
<name>A0A841SF47_9ACTN</name>
<evidence type="ECO:0000313" key="11">
    <source>
        <dbReference type="EMBL" id="MBB6568015.1"/>
    </source>
</evidence>
<evidence type="ECO:0000256" key="1">
    <source>
        <dbReference type="ARBA" id="ARBA00000085"/>
    </source>
</evidence>
<dbReference type="Proteomes" id="UP000553957">
    <property type="component" value="Unassembled WGS sequence"/>
</dbReference>
<organism evidence="11 12">
    <name type="scientific">Kribbella sandramycini</name>
    <dbReference type="NCBI Taxonomy" id="60450"/>
    <lineage>
        <taxon>Bacteria</taxon>
        <taxon>Bacillati</taxon>
        <taxon>Actinomycetota</taxon>
        <taxon>Actinomycetes</taxon>
        <taxon>Propionibacteriales</taxon>
        <taxon>Kribbellaceae</taxon>
        <taxon>Kribbella</taxon>
    </lineage>
</organism>
<dbReference type="InterPro" id="IPR036890">
    <property type="entry name" value="HATPase_C_sf"/>
</dbReference>
<keyword evidence="9" id="KW-0472">Membrane</keyword>
<keyword evidence="9" id="KW-0812">Transmembrane</keyword>
<dbReference type="GO" id="GO:0005524">
    <property type="term" value="F:ATP binding"/>
    <property type="evidence" value="ECO:0007669"/>
    <property type="project" value="UniProtKB-KW"/>
</dbReference>
<accession>A0A841SF47</accession>
<dbReference type="CDD" id="cd16917">
    <property type="entry name" value="HATPase_UhpB-NarQ-NarX-like"/>
    <property type="match status" value="1"/>
</dbReference>
<reference evidence="11 12" key="1">
    <citation type="submission" date="2020-08" db="EMBL/GenBank/DDBJ databases">
        <title>Sequencing the genomes of 1000 actinobacteria strains.</title>
        <authorList>
            <person name="Klenk H.-P."/>
        </authorList>
    </citation>
    <scope>NUCLEOTIDE SEQUENCE [LARGE SCALE GENOMIC DNA]</scope>
    <source>
        <strain evidence="11 12">DSM 15626</strain>
    </source>
</reference>
<feature type="transmembrane region" description="Helical" evidence="9">
    <location>
        <begin position="118"/>
        <end position="136"/>
    </location>
</feature>
<evidence type="ECO:0000256" key="5">
    <source>
        <dbReference type="ARBA" id="ARBA00022741"/>
    </source>
</evidence>
<comment type="caution">
    <text evidence="11">The sequence shown here is derived from an EMBL/GenBank/DDBJ whole genome shotgun (WGS) entry which is preliminary data.</text>
</comment>
<evidence type="ECO:0000259" key="10">
    <source>
        <dbReference type="Pfam" id="PF07730"/>
    </source>
</evidence>
<feature type="domain" description="Signal transduction histidine kinase subgroup 3 dimerisation and phosphoacceptor" evidence="10">
    <location>
        <begin position="183"/>
        <end position="250"/>
    </location>
</feature>
<sequence length="372" mass="39597">MSDSKEPGRSAAGRRRWTLGDSGSLGRVMTAAVAIGVLATSRPADSRVWIVLGAALVTFLSGILLMRLRPRVALVLLGTVAVGGALLAGVRDSNALVLVLVSLTSVVVVDLRRSGIRVIVAVSIGVVAGFGASAWWFERSGLWFLTQVMWAAILLAFGVNRRQYEIQLERTQREQARAARLEERGRIARDLHDVLAHSLGGLSVQLEVAEGLLTERRDVDGALERVRRSRRLAVQGLAEARNAVAALRSDDVPELAATLRKLAEQHQADHGVAVRLTIDGTPSRREPGATVALLSAAREALTNAGKHAPGQPVDIELRYSGGVRLRVRNAGPTDGAGFGLAGMRERLALVGGTLTAGPDGDDWLVVAEVPDE</sequence>
<evidence type="ECO:0000256" key="2">
    <source>
        <dbReference type="ARBA" id="ARBA00012438"/>
    </source>
</evidence>
<dbReference type="GO" id="GO:0046983">
    <property type="term" value="F:protein dimerization activity"/>
    <property type="evidence" value="ECO:0007669"/>
    <property type="project" value="InterPro"/>
</dbReference>
<keyword evidence="8" id="KW-0902">Two-component regulatory system</keyword>
<protein>
    <recommendedName>
        <fullName evidence="2">histidine kinase</fullName>
        <ecNumber evidence="2">2.7.13.3</ecNumber>
    </recommendedName>
</protein>
<dbReference type="AlphaFoldDB" id="A0A841SF47"/>
<feature type="transmembrane region" description="Helical" evidence="9">
    <location>
        <begin position="72"/>
        <end position="89"/>
    </location>
</feature>
<keyword evidence="9" id="KW-1133">Transmembrane helix</keyword>
<dbReference type="Pfam" id="PF07730">
    <property type="entry name" value="HisKA_3"/>
    <property type="match status" value="1"/>
</dbReference>
<dbReference type="PANTHER" id="PTHR24421:SF10">
    <property type="entry name" value="NITRATE_NITRITE SENSOR PROTEIN NARQ"/>
    <property type="match status" value="1"/>
</dbReference>
<dbReference type="Gene3D" id="3.30.565.10">
    <property type="entry name" value="Histidine kinase-like ATPase, C-terminal domain"/>
    <property type="match status" value="1"/>
</dbReference>
<keyword evidence="3" id="KW-0597">Phosphoprotein</keyword>
<feature type="transmembrane region" description="Helical" evidence="9">
    <location>
        <begin position="142"/>
        <end position="160"/>
    </location>
</feature>
<evidence type="ECO:0000256" key="8">
    <source>
        <dbReference type="ARBA" id="ARBA00023012"/>
    </source>
</evidence>
<evidence type="ECO:0000256" key="6">
    <source>
        <dbReference type="ARBA" id="ARBA00022777"/>
    </source>
</evidence>
<keyword evidence="5" id="KW-0547">Nucleotide-binding</keyword>
<evidence type="ECO:0000256" key="7">
    <source>
        <dbReference type="ARBA" id="ARBA00022840"/>
    </source>
</evidence>
<dbReference type="PANTHER" id="PTHR24421">
    <property type="entry name" value="NITRATE/NITRITE SENSOR PROTEIN NARX-RELATED"/>
    <property type="match status" value="1"/>
</dbReference>
<evidence type="ECO:0000256" key="3">
    <source>
        <dbReference type="ARBA" id="ARBA00022553"/>
    </source>
</evidence>
<dbReference type="EMBL" id="JACHKF010000001">
    <property type="protein sequence ID" value="MBB6568015.1"/>
    <property type="molecule type" value="Genomic_DNA"/>
</dbReference>
<feature type="transmembrane region" description="Helical" evidence="9">
    <location>
        <begin position="95"/>
        <end position="111"/>
    </location>
</feature>
<evidence type="ECO:0000256" key="9">
    <source>
        <dbReference type="SAM" id="Phobius"/>
    </source>
</evidence>
<feature type="transmembrane region" description="Helical" evidence="9">
    <location>
        <begin position="47"/>
        <end position="65"/>
    </location>
</feature>
<dbReference type="Gene3D" id="1.20.5.1930">
    <property type="match status" value="1"/>
</dbReference>
<keyword evidence="4" id="KW-0808">Transferase</keyword>
<proteinExistence type="predicted"/>
<keyword evidence="7" id="KW-0067">ATP-binding</keyword>
<dbReference type="GO" id="GO:0000155">
    <property type="term" value="F:phosphorelay sensor kinase activity"/>
    <property type="evidence" value="ECO:0007669"/>
    <property type="project" value="InterPro"/>
</dbReference>
<evidence type="ECO:0000313" key="12">
    <source>
        <dbReference type="Proteomes" id="UP000553957"/>
    </source>
</evidence>